<organism evidence="8 9">
    <name type="scientific">Kingella kingae</name>
    <dbReference type="NCBI Taxonomy" id="504"/>
    <lineage>
        <taxon>Bacteria</taxon>
        <taxon>Pseudomonadati</taxon>
        <taxon>Pseudomonadota</taxon>
        <taxon>Betaproteobacteria</taxon>
        <taxon>Neisseriales</taxon>
        <taxon>Neisseriaceae</taxon>
        <taxon>Kingella</taxon>
    </lineage>
</organism>
<dbReference type="REBASE" id="255696">
    <property type="entry name" value="M1.Kki10529I"/>
</dbReference>
<dbReference type="EC" id="2.1.1.72" evidence="2 7"/>
<evidence type="ECO:0000256" key="7">
    <source>
        <dbReference type="RuleBase" id="RU361257"/>
    </source>
</evidence>
<comment type="similarity">
    <text evidence="1 7">Belongs to the N(4)/N(6)-methyltransferase family.</text>
</comment>
<dbReference type="GO" id="GO:0009007">
    <property type="term" value="F:site-specific DNA-methyltransferase (adenine-specific) activity"/>
    <property type="evidence" value="ECO:0007669"/>
    <property type="project" value="UniProtKB-UniRule"/>
</dbReference>
<reference evidence="8 9" key="1">
    <citation type="submission" date="2018-06" db="EMBL/GenBank/DDBJ databases">
        <authorList>
            <consortium name="Pathogen Informatics"/>
            <person name="Doyle S."/>
        </authorList>
    </citation>
    <scope>NUCLEOTIDE SEQUENCE [LARGE SCALE GENOMIC DNA]</scope>
    <source>
        <strain evidence="8 9">NCTC10529</strain>
    </source>
</reference>
<dbReference type="InterPro" id="IPR023095">
    <property type="entry name" value="Ade_MeTrfase_dom_2"/>
</dbReference>
<accession>A0AAX2J540</accession>
<dbReference type="PIRSF" id="PIRSF000398">
    <property type="entry name" value="M_m6A_EcoRV"/>
    <property type="match status" value="1"/>
</dbReference>
<dbReference type="NCBIfam" id="TIGR00571">
    <property type="entry name" value="dam"/>
    <property type="match status" value="1"/>
</dbReference>
<dbReference type="InterPro" id="IPR002052">
    <property type="entry name" value="DNA_methylase_N6_adenine_CS"/>
</dbReference>
<evidence type="ECO:0000256" key="4">
    <source>
        <dbReference type="ARBA" id="ARBA00022679"/>
    </source>
</evidence>
<dbReference type="InterPro" id="IPR012327">
    <property type="entry name" value="MeTrfase_D12"/>
</dbReference>
<dbReference type="InterPro" id="IPR029063">
    <property type="entry name" value="SAM-dependent_MTases_sf"/>
</dbReference>
<dbReference type="PANTHER" id="PTHR30481:SF3">
    <property type="entry name" value="DNA ADENINE METHYLASE"/>
    <property type="match status" value="1"/>
</dbReference>
<dbReference type="GO" id="GO:0043565">
    <property type="term" value="F:sequence-specific DNA binding"/>
    <property type="evidence" value="ECO:0007669"/>
    <property type="project" value="TreeGrafter"/>
</dbReference>
<dbReference type="EMBL" id="LS483426">
    <property type="protein sequence ID" value="SQH25123.1"/>
    <property type="molecule type" value="Genomic_DNA"/>
</dbReference>
<protein>
    <recommendedName>
        <fullName evidence="2 7">Site-specific DNA-methyltransferase (adenine-specific)</fullName>
        <ecNumber evidence="2 7">2.1.1.72</ecNumber>
    </recommendedName>
</protein>
<comment type="catalytic activity">
    <reaction evidence="6 7">
        <text>a 2'-deoxyadenosine in DNA + S-adenosyl-L-methionine = an N(6)-methyl-2'-deoxyadenosine in DNA + S-adenosyl-L-homocysteine + H(+)</text>
        <dbReference type="Rhea" id="RHEA:15197"/>
        <dbReference type="Rhea" id="RHEA-COMP:12418"/>
        <dbReference type="Rhea" id="RHEA-COMP:12419"/>
        <dbReference type="ChEBI" id="CHEBI:15378"/>
        <dbReference type="ChEBI" id="CHEBI:57856"/>
        <dbReference type="ChEBI" id="CHEBI:59789"/>
        <dbReference type="ChEBI" id="CHEBI:90615"/>
        <dbReference type="ChEBI" id="CHEBI:90616"/>
        <dbReference type="EC" id="2.1.1.72"/>
    </reaction>
</comment>
<evidence type="ECO:0000256" key="5">
    <source>
        <dbReference type="ARBA" id="ARBA00022691"/>
    </source>
</evidence>
<evidence type="ECO:0000256" key="2">
    <source>
        <dbReference type="ARBA" id="ARBA00011900"/>
    </source>
</evidence>
<dbReference type="AlphaFoldDB" id="A0AAX2J540"/>
<keyword evidence="3 7" id="KW-0489">Methyltransferase</keyword>
<dbReference type="PROSITE" id="PS00092">
    <property type="entry name" value="N6_MTASE"/>
    <property type="match status" value="1"/>
</dbReference>
<dbReference type="GO" id="GO:0009307">
    <property type="term" value="P:DNA restriction-modification system"/>
    <property type="evidence" value="ECO:0007669"/>
    <property type="project" value="InterPro"/>
</dbReference>
<dbReference type="InterPro" id="IPR012263">
    <property type="entry name" value="M_m6A_EcoRV"/>
</dbReference>
<dbReference type="Gene3D" id="3.40.50.150">
    <property type="entry name" value="Vaccinia Virus protein VP39"/>
    <property type="match status" value="1"/>
</dbReference>
<dbReference type="SUPFAM" id="SSF53335">
    <property type="entry name" value="S-adenosyl-L-methionine-dependent methyltransferases"/>
    <property type="match status" value="1"/>
</dbReference>
<keyword evidence="4 7" id="KW-0808">Transferase</keyword>
<dbReference type="GO" id="GO:1904047">
    <property type="term" value="F:S-adenosyl-L-methionine binding"/>
    <property type="evidence" value="ECO:0007669"/>
    <property type="project" value="TreeGrafter"/>
</dbReference>
<gene>
    <name evidence="8" type="primary">fokIM_1</name>
    <name evidence="8" type="ORF">NCTC10529_01318</name>
</gene>
<evidence type="ECO:0000256" key="3">
    <source>
        <dbReference type="ARBA" id="ARBA00022603"/>
    </source>
</evidence>
<dbReference type="Proteomes" id="UP000248598">
    <property type="component" value="Chromosome 1"/>
</dbReference>
<sequence length="302" mass="36277">MSQFKRSPLFYVGDKYKLLNEIAPKFPQNIQRWIEPFVGGGSVFLNVQAQSYCLNDINSWVIQLHQFLCQQSENSEAFFQEAFDLIQQYGLSCTYLKNDIPDELKRLHKKTYIARYNKIAFEKLRDDFNRDQTDLLRFYVLLIYGFNRMIRFNQSGNYNLPVGNVDWNKNVVQALQNYFLFSDSLKNQIAWHNQDYEQFIETVQPNSRDFIYLDPPYLITFSEYNKLWQLDDERRLLNLLDDLNRQNIRFAISNVTHYKGRVNTLFETWAQQYHTHRINSNYISYHDNSNKEFTEILVCNYD</sequence>
<dbReference type="Gene3D" id="1.10.1020.10">
    <property type="entry name" value="Adenine-specific Methyltransferase, Domain 2"/>
    <property type="match status" value="1"/>
</dbReference>
<evidence type="ECO:0000256" key="1">
    <source>
        <dbReference type="ARBA" id="ARBA00006594"/>
    </source>
</evidence>
<dbReference type="PRINTS" id="PR00505">
    <property type="entry name" value="D12N6MTFRASE"/>
</dbReference>
<dbReference type="Pfam" id="PF02086">
    <property type="entry name" value="MethyltransfD12"/>
    <property type="match status" value="1"/>
</dbReference>
<dbReference type="RefSeq" id="WP_003786088.1">
    <property type="nucleotide sequence ID" value="NZ_CP091518.1"/>
</dbReference>
<dbReference type="PANTHER" id="PTHR30481">
    <property type="entry name" value="DNA ADENINE METHYLASE"/>
    <property type="match status" value="1"/>
</dbReference>
<keyword evidence="5 7" id="KW-0949">S-adenosyl-L-methionine</keyword>
<evidence type="ECO:0000313" key="8">
    <source>
        <dbReference type="EMBL" id="SQH25123.1"/>
    </source>
</evidence>
<dbReference type="GO" id="GO:0006298">
    <property type="term" value="P:mismatch repair"/>
    <property type="evidence" value="ECO:0007669"/>
    <property type="project" value="TreeGrafter"/>
</dbReference>
<evidence type="ECO:0000256" key="6">
    <source>
        <dbReference type="ARBA" id="ARBA00047942"/>
    </source>
</evidence>
<proteinExistence type="inferred from homology"/>
<name>A0AAX2J540_KINKI</name>
<dbReference type="GeneID" id="93262601"/>
<dbReference type="GO" id="GO:0032259">
    <property type="term" value="P:methylation"/>
    <property type="evidence" value="ECO:0007669"/>
    <property type="project" value="UniProtKB-KW"/>
</dbReference>
<evidence type="ECO:0000313" key="9">
    <source>
        <dbReference type="Proteomes" id="UP000248598"/>
    </source>
</evidence>